<feature type="domain" description="EamA" evidence="7">
    <location>
        <begin position="9"/>
        <end position="141"/>
    </location>
</feature>
<dbReference type="InterPro" id="IPR037185">
    <property type="entry name" value="EmrE-like"/>
</dbReference>
<keyword evidence="3 6" id="KW-0812">Transmembrane</keyword>
<feature type="domain" description="EamA" evidence="7">
    <location>
        <begin position="153"/>
        <end position="290"/>
    </location>
</feature>
<gene>
    <name evidence="8" type="ORF">ABVT43_10605</name>
</gene>
<organism evidence="8 9">
    <name type="scientific">Aliikangiella maris</name>
    <dbReference type="NCBI Taxonomy" id="3162458"/>
    <lineage>
        <taxon>Bacteria</taxon>
        <taxon>Pseudomonadati</taxon>
        <taxon>Pseudomonadota</taxon>
        <taxon>Gammaproteobacteria</taxon>
        <taxon>Oceanospirillales</taxon>
        <taxon>Pleioneaceae</taxon>
        <taxon>Aliikangiella</taxon>
    </lineage>
</organism>
<feature type="transmembrane region" description="Helical" evidence="6">
    <location>
        <begin position="151"/>
        <end position="172"/>
    </location>
</feature>
<feature type="transmembrane region" description="Helical" evidence="6">
    <location>
        <begin position="36"/>
        <end position="56"/>
    </location>
</feature>
<evidence type="ECO:0000256" key="3">
    <source>
        <dbReference type="ARBA" id="ARBA00022692"/>
    </source>
</evidence>
<feature type="transmembrane region" description="Helical" evidence="6">
    <location>
        <begin position="127"/>
        <end position="145"/>
    </location>
</feature>
<dbReference type="RefSeq" id="WP_353896164.1">
    <property type="nucleotide sequence ID" value="NZ_JBEVCJ010000011.1"/>
</dbReference>
<feature type="transmembrane region" description="Helical" evidence="6">
    <location>
        <begin position="103"/>
        <end position="120"/>
    </location>
</feature>
<accession>A0ABV2BUG0</accession>
<keyword evidence="9" id="KW-1185">Reference proteome</keyword>
<evidence type="ECO:0000259" key="7">
    <source>
        <dbReference type="Pfam" id="PF00892"/>
    </source>
</evidence>
<keyword evidence="5 6" id="KW-0472">Membrane</keyword>
<dbReference type="Gene3D" id="1.10.3730.20">
    <property type="match status" value="1"/>
</dbReference>
<name>A0ABV2BUG0_9GAMM</name>
<proteinExistence type="inferred from homology"/>
<evidence type="ECO:0000256" key="6">
    <source>
        <dbReference type="SAM" id="Phobius"/>
    </source>
</evidence>
<dbReference type="SUPFAM" id="SSF103481">
    <property type="entry name" value="Multidrug resistance efflux transporter EmrE"/>
    <property type="match status" value="2"/>
</dbReference>
<evidence type="ECO:0000256" key="4">
    <source>
        <dbReference type="ARBA" id="ARBA00022989"/>
    </source>
</evidence>
<dbReference type="Proteomes" id="UP001548189">
    <property type="component" value="Unassembled WGS sequence"/>
</dbReference>
<evidence type="ECO:0000313" key="8">
    <source>
        <dbReference type="EMBL" id="MET1255579.1"/>
    </source>
</evidence>
<comment type="similarity">
    <text evidence="2">Belongs to the EamA transporter family.</text>
</comment>
<feature type="transmembrane region" description="Helical" evidence="6">
    <location>
        <begin position="249"/>
        <end position="268"/>
    </location>
</feature>
<dbReference type="InterPro" id="IPR050638">
    <property type="entry name" value="AA-Vitamin_Transporters"/>
</dbReference>
<feature type="transmembrane region" description="Helical" evidence="6">
    <location>
        <begin position="218"/>
        <end position="237"/>
    </location>
</feature>
<feature type="transmembrane region" description="Helical" evidence="6">
    <location>
        <begin position="274"/>
        <end position="294"/>
    </location>
</feature>
<dbReference type="PANTHER" id="PTHR32322">
    <property type="entry name" value="INNER MEMBRANE TRANSPORTER"/>
    <property type="match status" value="1"/>
</dbReference>
<evidence type="ECO:0000256" key="5">
    <source>
        <dbReference type="ARBA" id="ARBA00023136"/>
    </source>
</evidence>
<dbReference type="InterPro" id="IPR000620">
    <property type="entry name" value="EamA_dom"/>
</dbReference>
<sequence>MKSLRAKSALQLIITIFFAALVTVLAKQTLAEVDSFTFVWLQMIFGIMTMFGYTFLIKKEKLPKQLNLSVWTIVFAIGICNFTLVRTLFIFALDILPATTHAYLINFVGIVTMLLSGLLLKESPSRFQILGAVIALIGVQIYFYLWPSGEAWLGIFYAGAAVFFLALTNIFIRLLHLKHPQQLSANIVSTGTVVLGGVPLIIWGLVSQVSVQQISLTNWLIIILNGIFSIALTMTVFNIVMRHLKAFEASILASSGLVFTAMFSIPLLGEFLSLHQAAGIVMLIIGILLVQFNYRQN</sequence>
<dbReference type="EMBL" id="JBEVCJ010000011">
    <property type="protein sequence ID" value="MET1255579.1"/>
    <property type="molecule type" value="Genomic_DNA"/>
</dbReference>
<evidence type="ECO:0000313" key="9">
    <source>
        <dbReference type="Proteomes" id="UP001548189"/>
    </source>
</evidence>
<feature type="transmembrane region" description="Helical" evidence="6">
    <location>
        <begin position="68"/>
        <end position="91"/>
    </location>
</feature>
<comment type="subcellular location">
    <subcellularLocation>
        <location evidence="1">Membrane</location>
        <topology evidence="1">Multi-pass membrane protein</topology>
    </subcellularLocation>
</comment>
<feature type="transmembrane region" description="Helical" evidence="6">
    <location>
        <begin position="184"/>
        <end position="206"/>
    </location>
</feature>
<dbReference type="Pfam" id="PF00892">
    <property type="entry name" value="EamA"/>
    <property type="match status" value="2"/>
</dbReference>
<protein>
    <submittedName>
        <fullName evidence="8">DMT family transporter</fullName>
    </submittedName>
</protein>
<dbReference type="PANTHER" id="PTHR32322:SF2">
    <property type="entry name" value="EAMA DOMAIN-CONTAINING PROTEIN"/>
    <property type="match status" value="1"/>
</dbReference>
<evidence type="ECO:0000256" key="2">
    <source>
        <dbReference type="ARBA" id="ARBA00007362"/>
    </source>
</evidence>
<evidence type="ECO:0000256" key="1">
    <source>
        <dbReference type="ARBA" id="ARBA00004141"/>
    </source>
</evidence>
<comment type="caution">
    <text evidence="8">The sequence shown here is derived from an EMBL/GenBank/DDBJ whole genome shotgun (WGS) entry which is preliminary data.</text>
</comment>
<keyword evidence="4 6" id="KW-1133">Transmembrane helix</keyword>
<reference evidence="8 9" key="1">
    <citation type="submission" date="2024-06" db="EMBL/GenBank/DDBJ databases">
        <authorList>
            <person name="Li F."/>
        </authorList>
    </citation>
    <scope>NUCLEOTIDE SEQUENCE [LARGE SCALE GENOMIC DNA]</scope>
    <source>
        <strain evidence="8 9">GXAS 311</strain>
    </source>
</reference>